<protein>
    <submittedName>
        <fullName evidence="2">Pilus assembly protein PilP</fullName>
    </submittedName>
</protein>
<organism evidence="2">
    <name type="scientific">Salinicola endophyticus</name>
    <dbReference type="NCBI Taxonomy" id="1949083"/>
    <lineage>
        <taxon>Bacteria</taxon>
        <taxon>Pseudomonadati</taxon>
        <taxon>Pseudomonadota</taxon>
        <taxon>Gammaproteobacteria</taxon>
        <taxon>Oceanospirillales</taxon>
        <taxon>Halomonadaceae</taxon>
        <taxon>Salinicola</taxon>
    </lineage>
</organism>
<evidence type="ECO:0000313" key="2">
    <source>
        <dbReference type="EMBL" id="XCJ78837.1"/>
    </source>
</evidence>
<dbReference type="Pfam" id="PF04351">
    <property type="entry name" value="PilP"/>
    <property type="match status" value="1"/>
</dbReference>
<reference evidence="2" key="1">
    <citation type="submission" date="2024-06" db="EMBL/GenBank/DDBJ databases">
        <title>Complete genome of Salinicola endophyticus HNIBRBA4755.</title>
        <authorList>
            <person name="Shin S.Y."/>
            <person name="Kang H."/>
            <person name="Song J."/>
        </authorList>
    </citation>
    <scope>NUCLEOTIDE SEQUENCE</scope>
    <source>
        <strain evidence="2">HNIBRBA4755</strain>
    </source>
</reference>
<dbReference type="InterPro" id="IPR007446">
    <property type="entry name" value="PilP"/>
</dbReference>
<dbReference type="PROSITE" id="PS51257">
    <property type="entry name" value="PROKAR_LIPOPROTEIN"/>
    <property type="match status" value="1"/>
</dbReference>
<feature type="chain" id="PRO_5044503077" evidence="1">
    <location>
        <begin position="24"/>
        <end position="183"/>
    </location>
</feature>
<dbReference type="AlphaFoldDB" id="A0AB74U6M1"/>
<proteinExistence type="predicted"/>
<evidence type="ECO:0000256" key="1">
    <source>
        <dbReference type="SAM" id="SignalP"/>
    </source>
</evidence>
<dbReference type="RefSeq" id="WP_353979794.1">
    <property type="nucleotide sequence ID" value="NZ_CP159578.1"/>
</dbReference>
<feature type="signal peptide" evidence="1">
    <location>
        <begin position="1"/>
        <end position="23"/>
    </location>
</feature>
<gene>
    <name evidence="2" type="ORF">ABV408_15550</name>
</gene>
<dbReference type="Gene3D" id="2.30.30.830">
    <property type="match status" value="1"/>
</dbReference>
<keyword evidence="1" id="KW-0732">Signal</keyword>
<accession>A0AB74U6M1</accession>
<name>A0AB74U6M1_9GAMM</name>
<sequence>MIWRGRPWLVLACAALLAGCGDAHLDALEQQLQTLRQKPEGKIAALPEMPSYAVASYHGSALRSPFAPAGQTLEVPVAPAEPRVKRERQPLEAFALESLALVGTLSVGDTPSGLIRAPDGRLYRVFIGDYLGRDQGCVTQITRRSLSLVERVRDTQGAWRERTRQLSLTASGDRDAESPRDPG</sequence>
<dbReference type="EMBL" id="CP159578">
    <property type="protein sequence ID" value="XCJ78837.1"/>
    <property type="molecule type" value="Genomic_DNA"/>
</dbReference>
<dbReference type="PIRSF" id="PIRSF016481">
    <property type="entry name" value="Pilus_assembly_PilP"/>
    <property type="match status" value="1"/>
</dbReference>